<reference evidence="13 16" key="1">
    <citation type="submission" date="2021-06" db="EMBL/GenBank/DDBJ databases">
        <title>Collection of gut derived symbiotic bacterial strains cultured from healthy donors.</title>
        <authorList>
            <person name="Lin H."/>
            <person name="Littmann E."/>
            <person name="Pamer E.G."/>
        </authorList>
    </citation>
    <scope>NUCLEOTIDE SEQUENCE</scope>
    <source>
        <strain evidence="14 16">MSK.21.70</strain>
        <strain evidence="13">MSK.21.82</strain>
    </source>
</reference>
<dbReference type="Pfam" id="PF03167">
    <property type="entry name" value="UDG"/>
    <property type="match status" value="1"/>
</dbReference>
<evidence type="ECO:0000256" key="11">
    <source>
        <dbReference type="RuleBase" id="RU003780"/>
    </source>
</evidence>
<dbReference type="SUPFAM" id="SSF52141">
    <property type="entry name" value="Uracil-DNA glycosylase-like"/>
    <property type="match status" value="1"/>
</dbReference>
<evidence type="ECO:0000256" key="9">
    <source>
        <dbReference type="HAMAP-Rule" id="MF_00148"/>
    </source>
</evidence>
<dbReference type="GO" id="GO:0005737">
    <property type="term" value="C:cytoplasm"/>
    <property type="evidence" value="ECO:0007669"/>
    <property type="project" value="UniProtKB-SubCell"/>
</dbReference>
<dbReference type="NCBIfam" id="NF003588">
    <property type="entry name" value="PRK05254.1-1"/>
    <property type="match status" value="1"/>
</dbReference>
<keyword evidence="7 9" id="KW-0378">Hydrolase</keyword>
<gene>
    <name evidence="9" type="primary">ung</name>
    <name evidence="13" type="ORF">KSV97_03125</name>
    <name evidence="14" type="ORF">KSW06_03305</name>
</gene>
<dbReference type="EMBL" id="JAHOEF010000013">
    <property type="protein sequence ID" value="MBV3382235.1"/>
    <property type="molecule type" value="Genomic_DNA"/>
</dbReference>
<keyword evidence="9" id="KW-0963">Cytoplasm</keyword>
<comment type="subcellular location">
    <subcellularLocation>
        <location evidence="9">Cytoplasm</location>
    </subcellularLocation>
</comment>
<dbReference type="EMBL" id="JAHOEL010000014">
    <property type="protein sequence ID" value="MBV3392293.1"/>
    <property type="molecule type" value="Genomic_DNA"/>
</dbReference>
<dbReference type="GO" id="GO:0004844">
    <property type="term" value="F:uracil DNA N-glycosylase activity"/>
    <property type="evidence" value="ECO:0007669"/>
    <property type="project" value="UniProtKB-UniRule"/>
</dbReference>
<evidence type="ECO:0000256" key="4">
    <source>
        <dbReference type="ARBA" id="ARBA00012030"/>
    </source>
</evidence>
<dbReference type="InterPro" id="IPR018085">
    <property type="entry name" value="Ura-DNA_Glyclase_AS"/>
</dbReference>
<dbReference type="NCBIfam" id="NF003591">
    <property type="entry name" value="PRK05254.1-4"/>
    <property type="match status" value="1"/>
</dbReference>
<feature type="active site" description="Proton acceptor" evidence="9 10">
    <location>
        <position position="60"/>
    </location>
</feature>
<dbReference type="PROSITE" id="PS00130">
    <property type="entry name" value="U_DNA_GLYCOSYLASE"/>
    <property type="match status" value="1"/>
</dbReference>
<evidence type="ECO:0000313" key="15">
    <source>
        <dbReference type="Proteomes" id="UP001196408"/>
    </source>
</evidence>
<dbReference type="Gene3D" id="3.40.470.10">
    <property type="entry name" value="Uracil-DNA glycosylase-like domain"/>
    <property type="match status" value="1"/>
</dbReference>
<dbReference type="GO" id="GO:0097510">
    <property type="term" value="P:base-excision repair, AP site formation via deaminated base removal"/>
    <property type="evidence" value="ECO:0007669"/>
    <property type="project" value="TreeGrafter"/>
</dbReference>
<keyword evidence="8 9" id="KW-0234">DNA repair</keyword>
<dbReference type="AlphaFoldDB" id="A0AAW4MQ55"/>
<dbReference type="FunFam" id="3.40.470.10:FF:000001">
    <property type="entry name" value="Uracil-DNA glycosylase"/>
    <property type="match status" value="1"/>
</dbReference>
<dbReference type="RefSeq" id="WP_195921240.1">
    <property type="nucleotide sequence ID" value="NZ_JADPAM010000024.1"/>
</dbReference>
<dbReference type="CDD" id="cd10027">
    <property type="entry name" value="UDG-F1-like"/>
    <property type="match status" value="1"/>
</dbReference>
<dbReference type="NCBIfam" id="NF003589">
    <property type="entry name" value="PRK05254.1-2"/>
    <property type="match status" value="1"/>
</dbReference>
<keyword evidence="16" id="KW-1185">Reference proteome</keyword>
<comment type="caution">
    <text evidence="13">The sequence shown here is derived from an EMBL/GenBank/DDBJ whole genome shotgun (WGS) entry which is preliminary data.</text>
</comment>
<dbReference type="Proteomes" id="UP001197492">
    <property type="component" value="Unassembled WGS sequence"/>
</dbReference>
<evidence type="ECO:0000313" key="13">
    <source>
        <dbReference type="EMBL" id="MBV3382235.1"/>
    </source>
</evidence>
<dbReference type="SMART" id="SM00986">
    <property type="entry name" value="UDG"/>
    <property type="match status" value="1"/>
</dbReference>
<proteinExistence type="inferred from homology"/>
<dbReference type="SMART" id="SM00987">
    <property type="entry name" value="UreE_C"/>
    <property type="match status" value="1"/>
</dbReference>
<evidence type="ECO:0000256" key="3">
    <source>
        <dbReference type="ARBA" id="ARBA00008184"/>
    </source>
</evidence>
<dbReference type="HAMAP" id="MF_00148">
    <property type="entry name" value="UDG"/>
    <property type="match status" value="1"/>
</dbReference>
<evidence type="ECO:0000256" key="7">
    <source>
        <dbReference type="ARBA" id="ARBA00022801"/>
    </source>
</evidence>
<dbReference type="InterPro" id="IPR036895">
    <property type="entry name" value="Uracil-DNA_glycosylase-like_sf"/>
</dbReference>
<evidence type="ECO:0000256" key="2">
    <source>
        <dbReference type="ARBA" id="ARBA00002631"/>
    </source>
</evidence>
<dbReference type="InterPro" id="IPR002043">
    <property type="entry name" value="UDG_fam1"/>
</dbReference>
<dbReference type="InterPro" id="IPR005122">
    <property type="entry name" value="Uracil-DNA_glycosylase-like"/>
</dbReference>
<comment type="similarity">
    <text evidence="3 9 11">Belongs to the uracil-DNA glycosylase (UDG) superfamily. UNG family.</text>
</comment>
<evidence type="ECO:0000313" key="14">
    <source>
        <dbReference type="EMBL" id="MBV3392293.1"/>
    </source>
</evidence>
<evidence type="ECO:0000256" key="10">
    <source>
        <dbReference type="PROSITE-ProRule" id="PRU10072"/>
    </source>
</evidence>
<dbReference type="EC" id="3.2.2.27" evidence="4 9"/>
<comment type="function">
    <text evidence="2 9 11">Excises uracil residues from the DNA which can arise as a result of misincorporation of dUMP residues by DNA polymerase or due to deamination of cytosine.</text>
</comment>
<dbReference type="PANTHER" id="PTHR11264:SF0">
    <property type="entry name" value="URACIL-DNA GLYCOSYLASE"/>
    <property type="match status" value="1"/>
</dbReference>
<evidence type="ECO:0000259" key="12">
    <source>
        <dbReference type="SMART" id="SM00986"/>
    </source>
</evidence>
<dbReference type="NCBIfam" id="TIGR00628">
    <property type="entry name" value="ung"/>
    <property type="match status" value="1"/>
</dbReference>
<dbReference type="NCBIfam" id="NF003592">
    <property type="entry name" value="PRK05254.1-5"/>
    <property type="match status" value="1"/>
</dbReference>
<accession>A0AAW4MQ55</accession>
<dbReference type="PANTHER" id="PTHR11264">
    <property type="entry name" value="URACIL-DNA GLYCOSYLASE"/>
    <property type="match status" value="1"/>
</dbReference>
<feature type="domain" description="Uracil-DNA glycosylase-like" evidence="12">
    <location>
        <begin position="45"/>
        <end position="205"/>
    </location>
</feature>
<comment type="catalytic activity">
    <reaction evidence="1 9 11">
        <text>Hydrolyzes single-stranded DNA or mismatched double-stranded DNA and polynucleotides, releasing free uracil.</text>
        <dbReference type="EC" id="3.2.2.27"/>
    </reaction>
</comment>
<keyword evidence="6 9" id="KW-0227">DNA damage</keyword>
<organism evidence="13 15">
    <name type="scientific">Catenibacterium mitsuokai</name>
    <dbReference type="NCBI Taxonomy" id="100886"/>
    <lineage>
        <taxon>Bacteria</taxon>
        <taxon>Bacillati</taxon>
        <taxon>Bacillota</taxon>
        <taxon>Erysipelotrichia</taxon>
        <taxon>Erysipelotrichales</taxon>
        <taxon>Coprobacillaceae</taxon>
        <taxon>Catenibacterium</taxon>
    </lineage>
</organism>
<sequence length="218" mass="24804">MKTFKSIIENEAKQPYYQALHEFVEAEYASKTIFPPHNHILHAFNFCDYEDIKVVIIGQDPYHELHQANGLAFSVNKGVRIPPSLVNIYKEAHDDVGIDIPNHGDLTAWAKQGVLLLNTVLTVQEGYANSHKGKGWEIFTDHIIEEMNKREKPVVFILWGRQAENKASMIDTNKHCVITSAHPSPLSAHRGFFGSKPFSRTNEFLVSQGIEPIDWRID</sequence>
<evidence type="ECO:0000313" key="16">
    <source>
        <dbReference type="Proteomes" id="UP001197492"/>
    </source>
</evidence>
<evidence type="ECO:0000256" key="5">
    <source>
        <dbReference type="ARBA" id="ARBA00018429"/>
    </source>
</evidence>
<evidence type="ECO:0000256" key="8">
    <source>
        <dbReference type="ARBA" id="ARBA00023204"/>
    </source>
</evidence>
<dbReference type="Proteomes" id="UP001196408">
    <property type="component" value="Unassembled WGS sequence"/>
</dbReference>
<evidence type="ECO:0000256" key="6">
    <source>
        <dbReference type="ARBA" id="ARBA00022763"/>
    </source>
</evidence>
<keyword evidence="13" id="KW-0326">Glycosidase</keyword>
<name>A0AAW4MQ55_9FIRM</name>
<protein>
    <recommendedName>
        <fullName evidence="5 9">Uracil-DNA glycosylase</fullName>
        <shortName evidence="9">UDG</shortName>
        <ecNumber evidence="4 9">3.2.2.27</ecNumber>
    </recommendedName>
</protein>
<evidence type="ECO:0000256" key="1">
    <source>
        <dbReference type="ARBA" id="ARBA00001400"/>
    </source>
</evidence>